<reference evidence="1 2" key="1">
    <citation type="submission" date="2017-08" db="EMBL/GenBank/DDBJ databases">
        <title>Resequencing and Reannotation of the genome of Pyrococcus furiosus type strain DSM3638.</title>
        <authorList>
            <person name="Reichelt R.M."/>
            <person name="Bunk B."/>
        </authorList>
    </citation>
    <scope>NUCLEOTIDE SEQUENCE [LARGE SCALE GENOMIC DNA]</scope>
    <source>
        <strain evidence="1 2">DSM 3638</strain>
    </source>
</reference>
<organism evidence="1 2">
    <name type="scientific">Pyrococcus furiosus (strain ATCC 43587 / DSM 3638 / JCM 8422 / Vc1)</name>
    <dbReference type="NCBI Taxonomy" id="186497"/>
    <lineage>
        <taxon>Archaea</taxon>
        <taxon>Methanobacteriati</taxon>
        <taxon>Methanobacteriota</taxon>
        <taxon>Thermococci</taxon>
        <taxon>Thermococcales</taxon>
        <taxon>Thermococcaceae</taxon>
        <taxon>Pyrococcus</taxon>
    </lineage>
</organism>
<evidence type="ECO:0000313" key="2">
    <source>
        <dbReference type="Proteomes" id="UP000324354"/>
    </source>
</evidence>
<dbReference type="OrthoDB" id="103475at2157"/>
<dbReference type="Proteomes" id="UP000324354">
    <property type="component" value="Chromosome"/>
</dbReference>
<accession>A0A5C0XQD7</accession>
<dbReference type="EMBL" id="CP023154">
    <property type="protein sequence ID" value="QEK78949.1"/>
    <property type="molecule type" value="Genomic_DNA"/>
</dbReference>
<gene>
    <name evidence="1" type="ORF">PFDSM3638_06535</name>
</gene>
<protein>
    <submittedName>
        <fullName evidence="1">Uncharacterized protein</fullName>
    </submittedName>
</protein>
<sequence>MKYKDINTLNYKNLQDMEYIAALTGKVPYYDFETKESKFIEKNKIQQLISELVKEEKFAEAKELMESSKKDYLKELEKNLTPKLLSLRISFPLWVKLYALALKHETSPSAILRRLLINATKSLIDELNEAGIITPRAYLLIKESLDSLEKLQERRTFNEDEVGRKYILIYEHEEPISVSDLKHIHYFLKRLVKAYVKQDNIPEEIVNLLFEKTVASDFETPEAFFYTYVGVFKENNEIFLRLGPEVNTLDFYYVVFEYPIRAIQEFPPEIVLKFHKKILFNAFVDCPHVIEKIKAKLEGDEALTLDDYKSIFCHNFDKEIEILFREGTKPFIYPEGGQEFMHVEFLPYCFEDYPLPLFGMEFSERELKIDGIALKRRPSKNEVKENLERLRSIAKKAYYEAVGLSDEKVTEARAKVEKGEIDEEVLEILSVAKGVDAFLDYLLVRQEGGKDLLSAFSKPSEVFTTTFPKPLVRILELFYGKKVKEILEELILKEQL</sequence>
<dbReference type="AlphaFoldDB" id="A0A5C0XQD7"/>
<dbReference type="GeneID" id="13301908"/>
<dbReference type="GeneID" id="41713114"/>
<dbReference type="RefSeq" id="WP_011012455.1">
    <property type="nucleotide sequence ID" value="NC_003413.1"/>
</dbReference>
<name>A0A5C0XQD7_PYRFU</name>
<proteinExistence type="predicted"/>
<evidence type="ECO:0000313" key="1">
    <source>
        <dbReference type="EMBL" id="QEK78949.1"/>
    </source>
</evidence>